<feature type="compositionally biased region" description="Low complexity" evidence="1">
    <location>
        <begin position="24"/>
        <end position="39"/>
    </location>
</feature>
<evidence type="ECO:0000256" key="1">
    <source>
        <dbReference type="SAM" id="MobiDB-lite"/>
    </source>
</evidence>
<evidence type="ECO:0000313" key="2">
    <source>
        <dbReference type="EMBL" id="KAL0179697.1"/>
    </source>
</evidence>
<dbReference type="Proteomes" id="UP001529510">
    <property type="component" value="Unassembled WGS sequence"/>
</dbReference>
<accession>A0ABD0Q147</accession>
<sequence>LTLSPPSVRWDRQLSQALPRPDDSAAPPRLLAPSSPMRLISPPAPPGSLIPLAPPWSVVNHPPPLDSTPPAASRPSIPLALSTLVLCRSSSTTAFRIPVSASVAISICSALALRILSITLARRLSITASASTTTCSPLHPLWLLHLSAPPWPTFLGVAWVPPASSCSGVPPVFSLAPPSIFSTLDSVHCPPPG</sequence>
<dbReference type="EMBL" id="JAMKFB020000012">
    <property type="protein sequence ID" value="KAL0179697.1"/>
    <property type="molecule type" value="Genomic_DNA"/>
</dbReference>
<protein>
    <submittedName>
        <fullName evidence="2">Uncharacterized protein</fullName>
    </submittedName>
</protein>
<organism evidence="2 3">
    <name type="scientific">Cirrhinus mrigala</name>
    <name type="common">Mrigala</name>
    <dbReference type="NCBI Taxonomy" id="683832"/>
    <lineage>
        <taxon>Eukaryota</taxon>
        <taxon>Metazoa</taxon>
        <taxon>Chordata</taxon>
        <taxon>Craniata</taxon>
        <taxon>Vertebrata</taxon>
        <taxon>Euteleostomi</taxon>
        <taxon>Actinopterygii</taxon>
        <taxon>Neopterygii</taxon>
        <taxon>Teleostei</taxon>
        <taxon>Ostariophysi</taxon>
        <taxon>Cypriniformes</taxon>
        <taxon>Cyprinidae</taxon>
        <taxon>Labeoninae</taxon>
        <taxon>Labeonini</taxon>
        <taxon>Cirrhinus</taxon>
    </lineage>
</organism>
<gene>
    <name evidence="2" type="ORF">M9458_025139</name>
</gene>
<feature type="non-terminal residue" evidence="2">
    <location>
        <position position="1"/>
    </location>
</feature>
<dbReference type="AlphaFoldDB" id="A0ABD0Q147"/>
<keyword evidence="3" id="KW-1185">Reference proteome</keyword>
<feature type="region of interest" description="Disordered" evidence="1">
    <location>
        <begin position="1"/>
        <end position="44"/>
    </location>
</feature>
<reference evidence="2 3" key="1">
    <citation type="submission" date="2024-05" db="EMBL/GenBank/DDBJ databases">
        <title>Genome sequencing and assembly of Indian major carp, Cirrhinus mrigala (Hamilton, 1822).</title>
        <authorList>
            <person name="Mohindra V."/>
            <person name="Chowdhury L.M."/>
            <person name="Lal K."/>
            <person name="Jena J.K."/>
        </authorList>
    </citation>
    <scope>NUCLEOTIDE SEQUENCE [LARGE SCALE GENOMIC DNA]</scope>
    <source>
        <strain evidence="2">CM1030</strain>
        <tissue evidence="2">Blood</tissue>
    </source>
</reference>
<name>A0ABD0Q147_CIRMR</name>
<comment type="caution">
    <text evidence="2">The sequence shown here is derived from an EMBL/GenBank/DDBJ whole genome shotgun (WGS) entry which is preliminary data.</text>
</comment>
<evidence type="ECO:0000313" key="3">
    <source>
        <dbReference type="Proteomes" id="UP001529510"/>
    </source>
</evidence>
<feature type="non-terminal residue" evidence="2">
    <location>
        <position position="193"/>
    </location>
</feature>
<proteinExistence type="predicted"/>